<dbReference type="Pfam" id="PF00072">
    <property type="entry name" value="Response_reg"/>
    <property type="match status" value="1"/>
</dbReference>
<keyword evidence="1 2" id="KW-0597">Phosphoprotein</keyword>
<reference evidence="5 6" key="1">
    <citation type="submission" date="2020-07" db="EMBL/GenBank/DDBJ databases">
        <title>Gai3-2, isolated from salt lake.</title>
        <authorList>
            <person name="Cui H."/>
            <person name="Shi X."/>
        </authorList>
    </citation>
    <scope>NUCLEOTIDE SEQUENCE [LARGE SCALE GENOMIC DNA]</scope>
    <source>
        <strain evidence="5 6">Gai3-2</strain>
    </source>
</reference>
<dbReference type="Pfam" id="PF00989">
    <property type="entry name" value="PAS"/>
    <property type="match status" value="1"/>
</dbReference>
<dbReference type="NCBIfam" id="TIGR00229">
    <property type="entry name" value="sensory_box"/>
    <property type="match status" value="1"/>
</dbReference>
<keyword evidence="6" id="KW-1185">Reference proteome</keyword>
<proteinExistence type="predicted"/>
<feature type="modified residue" description="4-aspartylphosphate" evidence="2">
    <location>
        <position position="63"/>
    </location>
</feature>
<evidence type="ECO:0000259" key="3">
    <source>
        <dbReference type="PROSITE" id="PS50110"/>
    </source>
</evidence>
<dbReference type="Gene3D" id="3.40.50.2300">
    <property type="match status" value="1"/>
</dbReference>
<name>A0A7D5K745_9EURY</name>
<dbReference type="GO" id="GO:0006355">
    <property type="term" value="P:regulation of DNA-templated transcription"/>
    <property type="evidence" value="ECO:0007669"/>
    <property type="project" value="InterPro"/>
</dbReference>
<dbReference type="SUPFAM" id="SSF55785">
    <property type="entry name" value="PYP-like sensor domain (PAS domain)"/>
    <property type="match status" value="1"/>
</dbReference>
<evidence type="ECO:0000313" key="5">
    <source>
        <dbReference type="EMBL" id="QLG27154.1"/>
    </source>
</evidence>
<feature type="domain" description="Response regulatory" evidence="3">
    <location>
        <begin position="10"/>
        <end position="128"/>
    </location>
</feature>
<evidence type="ECO:0000256" key="2">
    <source>
        <dbReference type="PROSITE-ProRule" id="PRU00169"/>
    </source>
</evidence>
<dbReference type="Gene3D" id="3.30.450.20">
    <property type="entry name" value="PAS domain"/>
    <property type="match status" value="1"/>
</dbReference>
<dbReference type="GO" id="GO:0000160">
    <property type="term" value="P:phosphorelay signal transduction system"/>
    <property type="evidence" value="ECO:0007669"/>
    <property type="project" value="InterPro"/>
</dbReference>
<dbReference type="CDD" id="cd00156">
    <property type="entry name" value="REC"/>
    <property type="match status" value="1"/>
</dbReference>
<dbReference type="SMART" id="SM00448">
    <property type="entry name" value="REC"/>
    <property type="match status" value="1"/>
</dbReference>
<sequence length="266" mass="29263">MEDKSASQLTVLHVDDDRSFLELAATMLEREHDRLTVLSETTAADGLARLYADGNEIDCVLSDYEMPQMDGLEFLVTVRSEFPDVPFVLLTARGSEEVASLAISAGVSDYQQKSGGIDQFALLANRIGTLVSRARMQDRLDAVERELVFWKEFAPAAIVVEPDGTIITASATSSGLFGADQPDALLGRDVRELVHPDERGEIDAVLSRIVEDREEHVCRDRTLVGFGGEQKRTTVQWRTITHWGQDAVLAVMNDFPLESDGVTAPP</sequence>
<dbReference type="InterPro" id="IPR011006">
    <property type="entry name" value="CheY-like_superfamily"/>
</dbReference>
<dbReference type="AlphaFoldDB" id="A0A7D5K745"/>
<dbReference type="KEGG" id="halg:HUG10_06165"/>
<dbReference type="InterPro" id="IPR013767">
    <property type="entry name" value="PAS_fold"/>
</dbReference>
<dbReference type="SMART" id="SM00091">
    <property type="entry name" value="PAS"/>
    <property type="match status" value="1"/>
</dbReference>
<dbReference type="InterPro" id="IPR050595">
    <property type="entry name" value="Bact_response_regulator"/>
</dbReference>
<protein>
    <submittedName>
        <fullName evidence="5">Response regulator</fullName>
    </submittedName>
</protein>
<dbReference type="InterPro" id="IPR000014">
    <property type="entry name" value="PAS"/>
</dbReference>
<dbReference type="CDD" id="cd00130">
    <property type="entry name" value="PAS"/>
    <property type="match status" value="1"/>
</dbReference>
<dbReference type="Proteomes" id="UP000509750">
    <property type="component" value="Chromosome"/>
</dbReference>
<accession>A0A7D5K745</accession>
<dbReference type="PROSITE" id="PS50112">
    <property type="entry name" value="PAS"/>
    <property type="match status" value="1"/>
</dbReference>
<gene>
    <name evidence="5" type="ORF">HUG10_06165</name>
</gene>
<dbReference type="PANTHER" id="PTHR44591">
    <property type="entry name" value="STRESS RESPONSE REGULATOR PROTEIN 1"/>
    <property type="match status" value="1"/>
</dbReference>
<evidence type="ECO:0000313" key="6">
    <source>
        <dbReference type="Proteomes" id="UP000509750"/>
    </source>
</evidence>
<evidence type="ECO:0000259" key="4">
    <source>
        <dbReference type="PROSITE" id="PS50112"/>
    </source>
</evidence>
<dbReference type="PROSITE" id="PS50110">
    <property type="entry name" value="RESPONSE_REGULATORY"/>
    <property type="match status" value="1"/>
</dbReference>
<dbReference type="InterPro" id="IPR035965">
    <property type="entry name" value="PAS-like_dom_sf"/>
</dbReference>
<dbReference type="PANTHER" id="PTHR44591:SF25">
    <property type="entry name" value="CHEMOTAXIS TWO-COMPONENT RESPONSE REGULATOR"/>
    <property type="match status" value="1"/>
</dbReference>
<dbReference type="InterPro" id="IPR001789">
    <property type="entry name" value="Sig_transdc_resp-reg_receiver"/>
</dbReference>
<evidence type="ECO:0000256" key="1">
    <source>
        <dbReference type="ARBA" id="ARBA00022553"/>
    </source>
</evidence>
<dbReference type="EMBL" id="CP058529">
    <property type="protein sequence ID" value="QLG27154.1"/>
    <property type="molecule type" value="Genomic_DNA"/>
</dbReference>
<dbReference type="OrthoDB" id="8127at2157"/>
<feature type="domain" description="PAS" evidence="4">
    <location>
        <begin position="158"/>
        <end position="213"/>
    </location>
</feature>
<organism evidence="5 6">
    <name type="scientific">Halorarum halophilum</name>
    <dbReference type="NCBI Taxonomy" id="2743090"/>
    <lineage>
        <taxon>Archaea</taxon>
        <taxon>Methanobacteriati</taxon>
        <taxon>Methanobacteriota</taxon>
        <taxon>Stenosarchaea group</taxon>
        <taxon>Halobacteria</taxon>
        <taxon>Halobacteriales</taxon>
        <taxon>Haloferacaceae</taxon>
        <taxon>Halorarum</taxon>
    </lineage>
</organism>
<dbReference type="GeneID" id="56028400"/>
<dbReference type="RefSeq" id="WP_179168729.1">
    <property type="nucleotide sequence ID" value="NZ_CP058529.1"/>
</dbReference>
<dbReference type="SUPFAM" id="SSF52172">
    <property type="entry name" value="CheY-like"/>
    <property type="match status" value="1"/>
</dbReference>